<name>A0ABV4B369_9BURK</name>
<gene>
    <name evidence="3" type="ORF">AB7A72_13060</name>
</gene>
<comment type="caution">
    <text evidence="3">The sequence shown here is derived from an EMBL/GenBank/DDBJ whole genome shotgun (WGS) entry which is preliminary data.</text>
</comment>
<dbReference type="RefSeq" id="WP_369460225.1">
    <property type="nucleotide sequence ID" value="NZ_JBGBDC010000005.1"/>
</dbReference>
<dbReference type="PANTHER" id="PTHR13847">
    <property type="entry name" value="SARCOSINE DEHYDROGENASE-RELATED"/>
    <property type="match status" value="1"/>
</dbReference>
<dbReference type="Gene3D" id="3.30.9.10">
    <property type="entry name" value="D-Amino Acid Oxidase, subunit A, domain 2"/>
    <property type="match status" value="1"/>
</dbReference>
<dbReference type="InterPro" id="IPR036188">
    <property type="entry name" value="FAD/NAD-bd_sf"/>
</dbReference>
<dbReference type="GO" id="GO:0016491">
    <property type="term" value="F:oxidoreductase activity"/>
    <property type="evidence" value="ECO:0007669"/>
    <property type="project" value="UniProtKB-KW"/>
</dbReference>
<evidence type="ECO:0000313" key="3">
    <source>
        <dbReference type="EMBL" id="MEY2251939.1"/>
    </source>
</evidence>
<dbReference type="SUPFAM" id="SSF51905">
    <property type="entry name" value="FAD/NAD(P)-binding domain"/>
    <property type="match status" value="1"/>
</dbReference>
<keyword evidence="1 3" id="KW-0560">Oxidoreductase</keyword>
<proteinExistence type="predicted"/>
<evidence type="ECO:0000256" key="1">
    <source>
        <dbReference type="ARBA" id="ARBA00023002"/>
    </source>
</evidence>
<accession>A0ABV4B369</accession>
<dbReference type="Pfam" id="PF01266">
    <property type="entry name" value="DAO"/>
    <property type="match status" value="1"/>
</dbReference>
<dbReference type="InterPro" id="IPR006076">
    <property type="entry name" value="FAD-dep_OxRdtase"/>
</dbReference>
<dbReference type="EMBL" id="JBGBDC010000005">
    <property type="protein sequence ID" value="MEY2251939.1"/>
    <property type="molecule type" value="Genomic_DNA"/>
</dbReference>
<feature type="domain" description="FAD dependent oxidoreductase" evidence="2">
    <location>
        <begin position="13"/>
        <end position="358"/>
    </location>
</feature>
<evidence type="ECO:0000313" key="4">
    <source>
        <dbReference type="Proteomes" id="UP001562178"/>
    </source>
</evidence>
<keyword evidence="4" id="KW-1185">Reference proteome</keyword>
<dbReference type="EC" id="1.-.-.-" evidence="3"/>
<dbReference type="Proteomes" id="UP001562178">
    <property type="component" value="Unassembled WGS sequence"/>
</dbReference>
<organism evidence="3 4">
    <name type="scientific">Comamonas sediminis</name>
    <dbReference type="NCBI Taxonomy" id="1783360"/>
    <lineage>
        <taxon>Bacteria</taxon>
        <taxon>Pseudomonadati</taxon>
        <taxon>Pseudomonadota</taxon>
        <taxon>Betaproteobacteria</taxon>
        <taxon>Burkholderiales</taxon>
        <taxon>Comamonadaceae</taxon>
        <taxon>Comamonas</taxon>
    </lineage>
</organism>
<protein>
    <submittedName>
        <fullName evidence="3">NAD(P)/FAD-dependent oxidoreductase</fullName>
        <ecNumber evidence="3">1.-.-.-</ecNumber>
    </submittedName>
</protein>
<reference evidence="3 4" key="1">
    <citation type="journal article" date="2016" name="Int. J. Syst. Evol. Microbiol.">
        <title>Description of Comamonas sediminis sp. nov., isolated from lagoon sediments.</title>
        <authorList>
            <person name="Subhash Y."/>
            <person name="Bang J.J."/>
            <person name="You T.H."/>
            <person name="Lee S.S."/>
        </authorList>
    </citation>
    <scope>NUCLEOTIDE SEQUENCE [LARGE SCALE GENOMIC DNA]</scope>
    <source>
        <strain evidence="3 4">JCM 31169</strain>
    </source>
</reference>
<dbReference type="Gene3D" id="3.50.50.60">
    <property type="entry name" value="FAD/NAD(P)-binding domain"/>
    <property type="match status" value="1"/>
</dbReference>
<sequence>MGGIASPASGSSDVLVIGGGLQGLSSAFQLAKAGLRVRLLEAEYCGRHASGVNAGGVRTLGRHAAEIPLALAAREQLWHGLADIIGSDGGFVPSGQLQVAENEADAIKAKARVAMLNGLGFFHEQWVDQQQVRELVPSISPHVVGGIWADRDGYALPYKVATAYRLAAEKRGVQIVEQAPVLRVDHQSGMWQASTAQGAFHAPWLVNTAGAWAADFAAQVGDPVPMVAGGLMLMVTQRVAPFVKPVLGAMGRPLSFKQFDNGTVVIGGGLRCEADASQRHAMVDLNRMPKSAQTVIDLFPHLRDVSIARAWTGIEGFMPDEIPVISPSAGADNLVHAFGFSAHGFELSPITGCIVAELVTQGTSTLPISAFRVDRFTAA</sequence>
<evidence type="ECO:0000259" key="2">
    <source>
        <dbReference type="Pfam" id="PF01266"/>
    </source>
</evidence>